<dbReference type="InterPro" id="IPR007115">
    <property type="entry name" value="6-PTP_synth/QueD"/>
</dbReference>
<evidence type="ECO:0000256" key="3">
    <source>
        <dbReference type="ARBA" id="ARBA00018141"/>
    </source>
</evidence>
<reference evidence="9 10" key="1">
    <citation type="journal article" date="2023" name="Int. J. Syst. Evol. Microbiol.">
        <title>Streptococcus sciuri sp. nov., Staphylococcus marylandisciuri sp. nov. and Staphylococcus americanisciuri sp. nov., isolated from faeces of eastern grey squirrel (Sciurus carolinensis).</title>
        <authorList>
            <person name="Volokhov D.V."/>
            <person name="Zagorodnyaya T.A."/>
            <person name="Furtak V.A."/>
            <person name="Nattanmai G."/>
            <person name="Randall L."/>
            <person name="Jose S."/>
            <person name="Gao Y."/>
            <person name="Eisenberg T."/>
            <person name="Delmonte P."/>
            <person name="Blom J."/>
            <person name="Mitchell K.K."/>
        </authorList>
    </citation>
    <scope>NUCLEOTIDE SEQUENCE [LARGE SCALE GENOMIC DNA]</scope>
    <source>
        <strain evidence="9 10">SQ8-PEA</strain>
    </source>
</reference>
<evidence type="ECO:0000313" key="9">
    <source>
        <dbReference type="EMBL" id="MCU5745798.1"/>
    </source>
</evidence>
<evidence type="ECO:0000256" key="6">
    <source>
        <dbReference type="ARBA" id="ARBA00023239"/>
    </source>
</evidence>
<gene>
    <name evidence="9" type="primary">queD</name>
    <name evidence="9" type="ORF">N9R04_03555</name>
</gene>
<name>A0ABT2QP97_9STAP</name>
<evidence type="ECO:0000313" key="10">
    <source>
        <dbReference type="Proteomes" id="UP001209553"/>
    </source>
</evidence>
<dbReference type="GO" id="GO:0070497">
    <property type="term" value="F:6-carboxytetrahydropterin synthase activity"/>
    <property type="evidence" value="ECO:0007669"/>
    <property type="project" value="UniProtKB-EC"/>
</dbReference>
<comment type="cofactor">
    <cofactor evidence="8">
        <name>Zn(2+)</name>
        <dbReference type="ChEBI" id="CHEBI:29105"/>
    </cofactor>
    <text evidence="8">Binds 1 zinc ion per subunit.</text>
</comment>
<comment type="catalytic activity">
    <reaction evidence="7 8">
        <text>7,8-dihydroneopterin 3'-triphosphate + H2O = 6-carboxy-5,6,7,8-tetrahydropterin + triphosphate + acetaldehyde + 2 H(+)</text>
        <dbReference type="Rhea" id="RHEA:27966"/>
        <dbReference type="ChEBI" id="CHEBI:15343"/>
        <dbReference type="ChEBI" id="CHEBI:15377"/>
        <dbReference type="ChEBI" id="CHEBI:15378"/>
        <dbReference type="ChEBI" id="CHEBI:18036"/>
        <dbReference type="ChEBI" id="CHEBI:58462"/>
        <dbReference type="ChEBI" id="CHEBI:61032"/>
        <dbReference type="EC" id="4.1.2.50"/>
    </reaction>
</comment>
<evidence type="ECO:0000256" key="7">
    <source>
        <dbReference type="ARBA" id="ARBA00048807"/>
    </source>
</evidence>
<keyword evidence="4 8" id="KW-0479">Metal-binding</keyword>
<evidence type="ECO:0000256" key="2">
    <source>
        <dbReference type="ARBA" id="ARBA00008900"/>
    </source>
</evidence>
<dbReference type="Pfam" id="PF01242">
    <property type="entry name" value="PTPS"/>
    <property type="match status" value="1"/>
</dbReference>
<proteinExistence type="inferred from homology"/>
<evidence type="ECO:0000256" key="8">
    <source>
        <dbReference type="PIRNR" id="PIRNR006113"/>
    </source>
</evidence>
<keyword evidence="8" id="KW-0671">Queuosine biosynthesis</keyword>
<sequence length="141" mass="16482">MFQQMYPSINHHFAYELNKDFNFSAAHYIPSEDAGKCMRTHGHTYFVNLTIVGDSLDQNGFLVNFSELKQLVHGQFDHQLLNELPAFRDVSPSTEMVARTIYEIVQDHLKQRDNHPKCAQVFVRETPTSYVKYRPEEFRNG</sequence>
<organism evidence="9 10">
    <name type="scientific">Staphylococcus marylandisciuri</name>
    <dbReference type="NCBI Taxonomy" id="2981529"/>
    <lineage>
        <taxon>Bacteria</taxon>
        <taxon>Bacillati</taxon>
        <taxon>Bacillota</taxon>
        <taxon>Bacilli</taxon>
        <taxon>Bacillales</taxon>
        <taxon>Staphylococcaceae</taxon>
        <taxon>Staphylococcus</taxon>
    </lineage>
</organism>
<keyword evidence="6 8" id="KW-0456">Lyase</keyword>
<evidence type="ECO:0000256" key="1">
    <source>
        <dbReference type="ARBA" id="ARBA00005061"/>
    </source>
</evidence>
<comment type="similarity">
    <text evidence="2 8">Belongs to the PTPS family. QueD subfamily.</text>
</comment>
<dbReference type="EMBL" id="JAOPKZ010000005">
    <property type="protein sequence ID" value="MCU5745798.1"/>
    <property type="molecule type" value="Genomic_DNA"/>
</dbReference>
<comment type="caution">
    <text evidence="9">The sequence shown here is derived from an EMBL/GenBank/DDBJ whole genome shotgun (WGS) entry which is preliminary data.</text>
</comment>
<dbReference type="Gene3D" id="3.30.479.10">
    <property type="entry name" value="6-pyruvoyl tetrahydropterin synthase/QueD"/>
    <property type="match status" value="1"/>
</dbReference>
<protein>
    <recommendedName>
        <fullName evidence="3 8">6-carboxy-5,6,7,8-tetrahydropterin synthase</fullName>
        <ecNumber evidence="8">4.-.-.-</ecNumber>
    </recommendedName>
</protein>
<dbReference type="RefSeq" id="WP_262855206.1">
    <property type="nucleotide sequence ID" value="NZ_JAOPKZ010000005.1"/>
</dbReference>
<dbReference type="Proteomes" id="UP001209553">
    <property type="component" value="Unassembled WGS sequence"/>
</dbReference>
<dbReference type="InterPro" id="IPR038418">
    <property type="entry name" value="6-PTP_synth/QueD_sf"/>
</dbReference>
<dbReference type="PANTHER" id="PTHR12589">
    <property type="entry name" value="PYRUVOYL TETRAHYDROBIOPTERIN SYNTHASE"/>
    <property type="match status" value="1"/>
</dbReference>
<dbReference type="EC" id="4.-.-.-" evidence="8"/>
<evidence type="ECO:0000256" key="4">
    <source>
        <dbReference type="ARBA" id="ARBA00022723"/>
    </source>
</evidence>
<keyword evidence="10" id="KW-1185">Reference proteome</keyword>
<dbReference type="SUPFAM" id="SSF55620">
    <property type="entry name" value="Tetrahydrobiopterin biosynthesis enzymes-like"/>
    <property type="match status" value="1"/>
</dbReference>
<accession>A0ABT2QP97</accession>
<comment type="pathway">
    <text evidence="1 8">Purine metabolism; 7-cyano-7-deazaguanine biosynthesis.</text>
</comment>
<keyword evidence="5 8" id="KW-0862">Zinc</keyword>
<dbReference type="PANTHER" id="PTHR12589:SF7">
    <property type="entry name" value="6-PYRUVOYL TETRAHYDROBIOPTERIN SYNTHASE"/>
    <property type="match status" value="1"/>
</dbReference>
<evidence type="ECO:0000256" key="5">
    <source>
        <dbReference type="ARBA" id="ARBA00022833"/>
    </source>
</evidence>
<dbReference type="PIRSF" id="PIRSF006113">
    <property type="entry name" value="PTP_synth"/>
    <property type="match status" value="1"/>
</dbReference>
<dbReference type="NCBIfam" id="TIGR03367">
    <property type="entry name" value="queuosine_QueD"/>
    <property type="match status" value="1"/>
</dbReference>